<reference evidence="1 2" key="1">
    <citation type="journal article" date="2012" name="Genome Biol.">
        <title>Genome and low-iron response of an oceanic diatom adapted to chronic iron limitation.</title>
        <authorList>
            <person name="Lommer M."/>
            <person name="Specht M."/>
            <person name="Roy A.S."/>
            <person name="Kraemer L."/>
            <person name="Andreson R."/>
            <person name="Gutowska M.A."/>
            <person name="Wolf J."/>
            <person name="Bergner S.V."/>
            <person name="Schilhabel M.B."/>
            <person name="Klostermeier U.C."/>
            <person name="Beiko R.G."/>
            <person name="Rosenstiel P."/>
            <person name="Hippler M."/>
            <person name="Laroche J."/>
        </authorList>
    </citation>
    <scope>NUCLEOTIDE SEQUENCE [LARGE SCALE GENOMIC DNA]</scope>
    <source>
        <strain evidence="1 2">CCMP1005</strain>
    </source>
</reference>
<evidence type="ECO:0000313" key="2">
    <source>
        <dbReference type="Proteomes" id="UP000266841"/>
    </source>
</evidence>
<evidence type="ECO:0000313" key="1">
    <source>
        <dbReference type="EMBL" id="EJK77066.1"/>
    </source>
</evidence>
<dbReference type="CDD" id="cd14733">
    <property type="entry name" value="BACK"/>
    <property type="match status" value="1"/>
</dbReference>
<organism evidence="1 2">
    <name type="scientific">Thalassiosira oceanica</name>
    <name type="common">Marine diatom</name>
    <dbReference type="NCBI Taxonomy" id="159749"/>
    <lineage>
        <taxon>Eukaryota</taxon>
        <taxon>Sar</taxon>
        <taxon>Stramenopiles</taxon>
        <taxon>Ochrophyta</taxon>
        <taxon>Bacillariophyta</taxon>
        <taxon>Coscinodiscophyceae</taxon>
        <taxon>Thalassiosirophycidae</taxon>
        <taxon>Thalassiosirales</taxon>
        <taxon>Thalassiosiraceae</taxon>
        <taxon>Thalassiosira</taxon>
    </lineage>
</organism>
<accession>K0TNE5</accession>
<dbReference type="OrthoDB" id="10251809at2759"/>
<dbReference type="AlphaFoldDB" id="K0TNE5"/>
<dbReference type="Proteomes" id="UP000266841">
    <property type="component" value="Unassembled WGS sequence"/>
</dbReference>
<comment type="caution">
    <text evidence="1">The sequence shown here is derived from an EMBL/GenBank/DDBJ whole genome shotgun (WGS) entry which is preliminary data.</text>
</comment>
<name>K0TNE5_THAOC</name>
<keyword evidence="2" id="KW-1185">Reference proteome</keyword>
<dbReference type="Gene3D" id="1.25.40.420">
    <property type="match status" value="1"/>
</dbReference>
<dbReference type="EMBL" id="AGNL01001346">
    <property type="protein sequence ID" value="EJK77066.1"/>
    <property type="molecule type" value="Genomic_DNA"/>
</dbReference>
<proteinExistence type="predicted"/>
<sequence length="99" mass="10947">MLDRLKALCEDQIRRDIAVENVIGIFIASHRHNALGLKEIALEFILRNLTDPAIIAGLSDLKTEPDLLVEIITKNASNPFLPPADAAAVEFTNNEWAAR</sequence>
<gene>
    <name evidence="1" type="ORF">THAOC_01125</name>
</gene>
<protein>
    <submittedName>
        <fullName evidence="1">Uncharacterized protein</fullName>
    </submittedName>
</protein>